<dbReference type="AlphaFoldDB" id="A0A978VF83"/>
<keyword evidence="2" id="KW-0723">Serine/threonine-protein kinase</keyword>
<keyword evidence="7" id="KW-0067">ATP-binding</keyword>
<feature type="compositionally biased region" description="Acidic residues" evidence="11">
    <location>
        <begin position="584"/>
        <end position="595"/>
    </location>
</feature>
<keyword evidence="2" id="KW-0418">Kinase</keyword>
<evidence type="ECO:0000256" key="1">
    <source>
        <dbReference type="ARBA" id="ARBA00004479"/>
    </source>
</evidence>
<evidence type="ECO:0000313" key="14">
    <source>
        <dbReference type="EMBL" id="KAH7529022.1"/>
    </source>
</evidence>
<evidence type="ECO:0000256" key="6">
    <source>
        <dbReference type="ARBA" id="ARBA00022741"/>
    </source>
</evidence>
<accession>A0A978VF83</accession>
<evidence type="ECO:0000256" key="12">
    <source>
        <dbReference type="SAM" id="Phobius"/>
    </source>
</evidence>
<evidence type="ECO:0000256" key="9">
    <source>
        <dbReference type="ARBA" id="ARBA00023136"/>
    </source>
</evidence>
<dbReference type="GO" id="GO:0004674">
    <property type="term" value="F:protein serine/threonine kinase activity"/>
    <property type="evidence" value="ECO:0007669"/>
    <property type="project" value="UniProtKB-KW"/>
</dbReference>
<evidence type="ECO:0000256" key="4">
    <source>
        <dbReference type="ARBA" id="ARBA00022692"/>
    </source>
</evidence>
<evidence type="ECO:0000256" key="5">
    <source>
        <dbReference type="ARBA" id="ARBA00022729"/>
    </source>
</evidence>
<keyword evidence="4 12" id="KW-0812">Transmembrane</keyword>
<keyword evidence="6" id="KW-0547">Nucleotide-binding</keyword>
<feature type="region of interest" description="Disordered" evidence="11">
    <location>
        <begin position="584"/>
        <end position="604"/>
    </location>
</feature>
<dbReference type="FunFam" id="2.60.120.430:FF:000005">
    <property type="entry name" value="Putative receptor-like protein kinase"/>
    <property type="match status" value="1"/>
</dbReference>
<dbReference type="FunFam" id="2.60.120.430:FF:000001">
    <property type="entry name" value="Receptor-like protein kinase FERONIA"/>
    <property type="match status" value="1"/>
</dbReference>
<keyword evidence="5" id="KW-0732">Signal</keyword>
<dbReference type="PANTHER" id="PTHR34590:SF10">
    <property type="entry name" value="RECEPTOR-LIKE PROTEIN KINASE HERK 1"/>
    <property type="match status" value="1"/>
</dbReference>
<name>A0A978VF83_ZIZJJ</name>
<comment type="caution">
    <text evidence="14">The sequence shown here is derived from an EMBL/GenBank/DDBJ whole genome shotgun (WGS) entry which is preliminary data.</text>
</comment>
<keyword evidence="9 12" id="KW-0472">Membrane</keyword>
<gene>
    <name evidence="14" type="ORF">FEM48_Zijuj05G0139500</name>
</gene>
<dbReference type="InterPro" id="IPR024788">
    <property type="entry name" value="Malectin-like_Carb-bd_dom"/>
</dbReference>
<evidence type="ECO:0000256" key="2">
    <source>
        <dbReference type="ARBA" id="ARBA00022527"/>
    </source>
</evidence>
<reference evidence="14" key="1">
    <citation type="journal article" date="2021" name="Front. Plant Sci.">
        <title>Chromosome-Scale Genome Assembly for Chinese Sour Jujube and Insights Into Its Genome Evolution and Domestication Signature.</title>
        <authorList>
            <person name="Shen L.-Y."/>
            <person name="Luo H."/>
            <person name="Wang X.-L."/>
            <person name="Wang X.-M."/>
            <person name="Qiu X.-J."/>
            <person name="Liu H."/>
            <person name="Zhou S.-S."/>
            <person name="Jia K.-H."/>
            <person name="Nie S."/>
            <person name="Bao Y.-T."/>
            <person name="Zhang R.-G."/>
            <person name="Yun Q.-Z."/>
            <person name="Chai Y.-H."/>
            <person name="Lu J.-Y."/>
            <person name="Li Y."/>
            <person name="Zhao S.-W."/>
            <person name="Mao J.-F."/>
            <person name="Jia S.-G."/>
            <person name="Mao Y.-M."/>
        </authorList>
    </citation>
    <scope>NUCLEOTIDE SEQUENCE</scope>
    <source>
        <strain evidence="14">AT0</strain>
        <tissue evidence="14">Leaf</tissue>
    </source>
</reference>
<evidence type="ECO:0000313" key="15">
    <source>
        <dbReference type="Proteomes" id="UP000813462"/>
    </source>
</evidence>
<keyword evidence="3" id="KW-0808">Transferase</keyword>
<proteinExistence type="predicted"/>
<dbReference type="GO" id="GO:0016020">
    <property type="term" value="C:membrane"/>
    <property type="evidence" value="ECO:0007669"/>
    <property type="project" value="UniProtKB-SubCell"/>
</dbReference>
<feature type="region of interest" description="Disordered" evidence="11">
    <location>
        <begin position="63"/>
        <end position="87"/>
    </location>
</feature>
<keyword evidence="10" id="KW-0325">Glycoprotein</keyword>
<feature type="transmembrane region" description="Helical" evidence="12">
    <location>
        <begin position="452"/>
        <end position="471"/>
    </location>
</feature>
<dbReference type="EMBL" id="JAEACU010000005">
    <property type="protein sequence ID" value="KAH7529022.1"/>
    <property type="molecule type" value="Genomic_DNA"/>
</dbReference>
<protein>
    <recommendedName>
        <fullName evidence="13">Malectin-like domain-containing protein</fullName>
    </recommendedName>
</protein>
<evidence type="ECO:0000256" key="3">
    <source>
        <dbReference type="ARBA" id="ARBA00022679"/>
    </source>
</evidence>
<keyword evidence="8 12" id="KW-1133">Transmembrane helix</keyword>
<dbReference type="GO" id="GO:0004714">
    <property type="term" value="F:transmembrane receptor protein tyrosine kinase activity"/>
    <property type="evidence" value="ECO:0007669"/>
    <property type="project" value="InterPro"/>
</dbReference>
<dbReference type="Gene3D" id="1.10.510.10">
    <property type="entry name" value="Transferase(Phosphotransferase) domain 1"/>
    <property type="match status" value="1"/>
</dbReference>
<dbReference type="Pfam" id="PF12819">
    <property type="entry name" value="Malectin_like"/>
    <property type="match status" value="1"/>
</dbReference>
<evidence type="ECO:0000256" key="10">
    <source>
        <dbReference type="ARBA" id="ARBA00023180"/>
    </source>
</evidence>
<evidence type="ECO:0000256" key="7">
    <source>
        <dbReference type="ARBA" id="ARBA00022840"/>
    </source>
</evidence>
<sequence length="604" mass="66612">MGGEKNGVLIKPQPISSLSFIFLLIFSSFNFHLTKAKTNSSSSSSSSVVFSPPDNYLIDCGSSQQTKLSDGRTFKSERDTSSLLSTEEDIEASADSITATASSSIPSSSLPLYQTARIFTQESTYTFHISQTGKHWLRLYFYPLPHPTYNLTNAVFKVSTDSFVLLENFSVKDGKSYVYKEYLVQANSDRFSLIFKPAKNSFAFINGIEVVSAPDSLNIVADGSAVIPSVGYQNGFSSSDHDHAFQVNYRLNVGGPTISPKDDTLSRTWESDSPYNSFPQGTKNVSVSPTTIKYPEQNGSNPLVAPSLVYSSVQEMEDSETMESNFNLTWKMNVENGFDYLIRLHFCDIISKAMNNLYFNVYINSFMAISNLDLSALTGSLSTAYYRDFVVLESSIVNQTIMVQVGDSNIHSGIGQAILNGLEVMKMSNKDSSLDGISEGSESSSGMSRMKIVAAIGLSLAVTAMLLLGIVCVRWKRKPHGDPALPREQVSLAEWAMKWHRNGNIEKIVDPLIATSISSASLKKFVEAAEKCLAEHGVDRPSMGDVLWNLEYALQLQEASSQIDPPEDKTANIIDVQKLKEVDHDVDDDYDEDEIVKENQKANL</sequence>
<feature type="domain" description="Malectin-like" evidence="13">
    <location>
        <begin position="58"/>
        <end position="426"/>
    </location>
</feature>
<dbReference type="GO" id="GO:0005524">
    <property type="term" value="F:ATP binding"/>
    <property type="evidence" value="ECO:0007669"/>
    <property type="project" value="UniProtKB-KW"/>
</dbReference>
<dbReference type="Gene3D" id="2.60.120.430">
    <property type="entry name" value="Galactose-binding lectin"/>
    <property type="match status" value="2"/>
</dbReference>
<evidence type="ECO:0000256" key="11">
    <source>
        <dbReference type="SAM" id="MobiDB-lite"/>
    </source>
</evidence>
<comment type="subcellular location">
    <subcellularLocation>
        <location evidence="1">Membrane</location>
        <topology evidence="1">Single-pass type I membrane protein</topology>
    </subcellularLocation>
</comment>
<evidence type="ECO:0000259" key="13">
    <source>
        <dbReference type="Pfam" id="PF12819"/>
    </source>
</evidence>
<evidence type="ECO:0000256" key="8">
    <source>
        <dbReference type="ARBA" id="ARBA00022989"/>
    </source>
</evidence>
<dbReference type="InterPro" id="IPR045272">
    <property type="entry name" value="ANXUR1/2-like"/>
</dbReference>
<dbReference type="Proteomes" id="UP000813462">
    <property type="component" value="Unassembled WGS sequence"/>
</dbReference>
<dbReference type="PANTHER" id="PTHR34590">
    <property type="entry name" value="OS03G0124300 PROTEIN-RELATED"/>
    <property type="match status" value="1"/>
</dbReference>
<feature type="compositionally biased region" description="Basic and acidic residues" evidence="11">
    <location>
        <begin position="69"/>
        <end position="80"/>
    </location>
</feature>
<organism evidence="14 15">
    <name type="scientific">Ziziphus jujuba var. spinosa</name>
    <dbReference type="NCBI Taxonomy" id="714518"/>
    <lineage>
        <taxon>Eukaryota</taxon>
        <taxon>Viridiplantae</taxon>
        <taxon>Streptophyta</taxon>
        <taxon>Embryophyta</taxon>
        <taxon>Tracheophyta</taxon>
        <taxon>Spermatophyta</taxon>
        <taxon>Magnoliopsida</taxon>
        <taxon>eudicotyledons</taxon>
        <taxon>Gunneridae</taxon>
        <taxon>Pentapetalae</taxon>
        <taxon>rosids</taxon>
        <taxon>fabids</taxon>
        <taxon>Rosales</taxon>
        <taxon>Rhamnaceae</taxon>
        <taxon>Paliureae</taxon>
        <taxon>Ziziphus</taxon>
    </lineage>
</organism>